<organism evidence="7">
    <name type="scientific">marine sediment metagenome</name>
    <dbReference type="NCBI Taxonomy" id="412755"/>
    <lineage>
        <taxon>unclassified sequences</taxon>
        <taxon>metagenomes</taxon>
        <taxon>ecological metagenomes</taxon>
    </lineage>
</organism>
<dbReference type="PANTHER" id="PTHR32196">
    <property type="entry name" value="ABC TRANSPORTER PERMEASE PROTEIN YPHD-RELATED-RELATED"/>
    <property type="match status" value="1"/>
</dbReference>
<feature type="transmembrane region" description="Helical" evidence="6">
    <location>
        <begin position="86"/>
        <end position="106"/>
    </location>
</feature>
<keyword evidence="5 6" id="KW-0472">Membrane</keyword>
<keyword evidence="2" id="KW-1003">Cell membrane</keyword>
<gene>
    <name evidence="7" type="ORF">LCGC14_1735910</name>
</gene>
<evidence type="ECO:0000256" key="1">
    <source>
        <dbReference type="ARBA" id="ARBA00004651"/>
    </source>
</evidence>
<feature type="transmembrane region" description="Helical" evidence="6">
    <location>
        <begin position="43"/>
        <end position="66"/>
    </location>
</feature>
<comment type="caution">
    <text evidence="7">The sequence shown here is derived from an EMBL/GenBank/DDBJ whole genome shotgun (WGS) entry which is preliminary data.</text>
</comment>
<accession>A0A0F9H837</accession>
<evidence type="ECO:0000256" key="5">
    <source>
        <dbReference type="ARBA" id="ARBA00023136"/>
    </source>
</evidence>
<protein>
    <recommendedName>
        <fullName evidence="8">ABC transporter permease</fullName>
    </recommendedName>
</protein>
<evidence type="ECO:0000256" key="2">
    <source>
        <dbReference type="ARBA" id="ARBA00022475"/>
    </source>
</evidence>
<dbReference type="EMBL" id="LAZR01015816">
    <property type="protein sequence ID" value="KKM07244.1"/>
    <property type="molecule type" value="Genomic_DNA"/>
</dbReference>
<comment type="subcellular location">
    <subcellularLocation>
        <location evidence="1">Cell membrane</location>
        <topology evidence="1">Multi-pass membrane protein</topology>
    </subcellularLocation>
</comment>
<evidence type="ECO:0008006" key="8">
    <source>
        <dbReference type="Google" id="ProtNLM"/>
    </source>
</evidence>
<dbReference type="GO" id="GO:0005886">
    <property type="term" value="C:plasma membrane"/>
    <property type="evidence" value="ECO:0007669"/>
    <property type="project" value="UniProtKB-SubCell"/>
</dbReference>
<feature type="transmembrane region" description="Helical" evidence="6">
    <location>
        <begin position="150"/>
        <end position="176"/>
    </location>
</feature>
<reference evidence="7" key="1">
    <citation type="journal article" date="2015" name="Nature">
        <title>Complex archaea that bridge the gap between prokaryotes and eukaryotes.</title>
        <authorList>
            <person name="Spang A."/>
            <person name="Saw J.H."/>
            <person name="Jorgensen S.L."/>
            <person name="Zaremba-Niedzwiedzka K."/>
            <person name="Martijn J."/>
            <person name="Lind A.E."/>
            <person name="van Eijk R."/>
            <person name="Schleper C."/>
            <person name="Guy L."/>
            <person name="Ettema T.J."/>
        </authorList>
    </citation>
    <scope>NUCLEOTIDE SEQUENCE</scope>
</reference>
<dbReference type="GO" id="GO:0022857">
    <property type="term" value="F:transmembrane transporter activity"/>
    <property type="evidence" value="ECO:0007669"/>
    <property type="project" value="InterPro"/>
</dbReference>
<sequence length="213" mass="23103">MQFMSNKPLFIIYGFLVIMFISGLLVFPVFRSRINISFLMNQAIILGIVSLGQTIPILLSGLDMSVSSVMSLSTTLAVVLLRGPVWTFPLAFIAIMAAGAAVGYINGLGVARLNMEPIIVTLSTMIVISGAALFVLPVPGGFLPENVLNFFLFEVGVFQGPVFFYVAIIIIMYYYLHHTVSGRHIYAAGGDKERASLTGVRVDRAIVTGYVIS</sequence>
<feature type="transmembrane region" description="Helical" evidence="6">
    <location>
        <begin position="12"/>
        <end position="31"/>
    </location>
</feature>
<evidence type="ECO:0000256" key="6">
    <source>
        <dbReference type="SAM" id="Phobius"/>
    </source>
</evidence>
<dbReference type="InterPro" id="IPR001851">
    <property type="entry name" value="ABC_transp_permease"/>
</dbReference>
<feature type="non-terminal residue" evidence="7">
    <location>
        <position position="213"/>
    </location>
</feature>
<proteinExistence type="predicted"/>
<evidence type="ECO:0000256" key="4">
    <source>
        <dbReference type="ARBA" id="ARBA00022989"/>
    </source>
</evidence>
<name>A0A0F9H837_9ZZZZ</name>
<dbReference type="Pfam" id="PF02653">
    <property type="entry name" value="BPD_transp_2"/>
    <property type="match status" value="1"/>
</dbReference>
<keyword evidence="4 6" id="KW-1133">Transmembrane helix</keyword>
<evidence type="ECO:0000256" key="3">
    <source>
        <dbReference type="ARBA" id="ARBA00022692"/>
    </source>
</evidence>
<dbReference type="AlphaFoldDB" id="A0A0F9H837"/>
<feature type="transmembrane region" description="Helical" evidence="6">
    <location>
        <begin position="118"/>
        <end position="138"/>
    </location>
</feature>
<keyword evidence="3 6" id="KW-0812">Transmembrane</keyword>
<evidence type="ECO:0000313" key="7">
    <source>
        <dbReference type="EMBL" id="KKM07244.1"/>
    </source>
</evidence>